<keyword evidence="1" id="KW-0472">Membrane</keyword>
<protein>
    <submittedName>
        <fullName evidence="2">Efflux ABC transporter</fullName>
    </submittedName>
</protein>
<sequence>MTTATNLLRAERIKLFSTRAPWWCLALALAAPLGFTALFFALAGPEIPPTVGNTQLASGNGRTVLVVLAILATAAEFNWGTMRLTFQAVPSRVPALLAKVVVVGAVGAGLGLLVGFGSWGLATLVNPDADLALHSGAEWRSVLGQSLVFLLAAVAGVGVALLLRSVAFALTAVLVWTQVLEAVVVFIPGAGKHIYQWMPFHAADQFVGAGGLGAGALQLPAAPLGPWGYLGYFAAICVALFVAGVLVTAKRDA</sequence>
<feature type="transmembrane region" description="Helical" evidence="1">
    <location>
        <begin position="20"/>
        <end position="43"/>
    </location>
</feature>
<dbReference type="AlphaFoldDB" id="A0A6I8M6Z8"/>
<keyword evidence="3" id="KW-1185">Reference proteome</keyword>
<evidence type="ECO:0000313" key="3">
    <source>
        <dbReference type="Proteomes" id="UP000399805"/>
    </source>
</evidence>
<evidence type="ECO:0000313" key="2">
    <source>
        <dbReference type="EMBL" id="VVJ23392.1"/>
    </source>
</evidence>
<keyword evidence="1" id="KW-1133">Transmembrane helix</keyword>
<dbReference type="Proteomes" id="UP000399805">
    <property type="component" value="Unassembled WGS sequence"/>
</dbReference>
<feature type="transmembrane region" description="Helical" evidence="1">
    <location>
        <begin position="229"/>
        <end position="249"/>
    </location>
</feature>
<evidence type="ECO:0000256" key="1">
    <source>
        <dbReference type="SAM" id="Phobius"/>
    </source>
</evidence>
<feature type="transmembrane region" description="Helical" evidence="1">
    <location>
        <begin position="142"/>
        <end position="163"/>
    </location>
</feature>
<dbReference type="EMBL" id="CABVGP010000003">
    <property type="protein sequence ID" value="VVJ23392.1"/>
    <property type="molecule type" value="Genomic_DNA"/>
</dbReference>
<name>A0A6I8M6Z8_9PSEU</name>
<reference evidence="2 3" key="1">
    <citation type="submission" date="2019-09" db="EMBL/GenBank/DDBJ databases">
        <authorList>
            <person name="Leyn A S."/>
        </authorList>
    </citation>
    <scope>NUCLEOTIDE SEQUENCE [LARGE SCALE GENOMIC DNA]</scope>
    <source>
        <strain evidence="2">AA231_1</strain>
    </source>
</reference>
<organism evidence="2 3">
    <name type="scientific">Amycolatopsis camponoti</name>
    <dbReference type="NCBI Taxonomy" id="2606593"/>
    <lineage>
        <taxon>Bacteria</taxon>
        <taxon>Bacillati</taxon>
        <taxon>Actinomycetota</taxon>
        <taxon>Actinomycetes</taxon>
        <taxon>Pseudonocardiales</taxon>
        <taxon>Pseudonocardiaceae</taxon>
        <taxon>Amycolatopsis</taxon>
    </lineage>
</organism>
<feature type="transmembrane region" description="Helical" evidence="1">
    <location>
        <begin position="63"/>
        <end position="84"/>
    </location>
</feature>
<keyword evidence="1" id="KW-0812">Transmembrane</keyword>
<proteinExistence type="predicted"/>
<feature type="transmembrane region" description="Helical" evidence="1">
    <location>
        <begin position="170"/>
        <end position="190"/>
    </location>
</feature>
<dbReference type="RefSeq" id="WP_155548215.1">
    <property type="nucleotide sequence ID" value="NZ_CABVGP010000003.1"/>
</dbReference>
<gene>
    <name evidence="2" type="ORF">AA23TX_08290</name>
</gene>
<accession>A0A6I8M6Z8</accession>
<feature type="transmembrane region" description="Helical" evidence="1">
    <location>
        <begin position="96"/>
        <end position="122"/>
    </location>
</feature>